<gene>
    <name evidence="2" type="ORF">KP79_PYT01600</name>
</gene>
<dbReference type="EMBL" id="NEDP02004564">
    <property type="protein sequence ID" value="OWF45154.1"/>
    <property type="molecule type" value="Genomic_DNA"/>
</dbReference>
<dbReference type="STRING" id="6573.A0A210Q8V0"/>
<feature type="transmembrane region" description="Helical" evidence="1">
    <location>
        <begin position="21"/>
        <end position="42"/>
    </location>
</feature>
<keyword evidence="1" id="KW-0812">Transmembrane</keyword>
<dbReference type="OrthoDB" id="437903at2759"/>
<comment type="caution">
    <text evidence="2">The sequence shown here is derived from an EMBL/GenBank/DDBJ whole genome shotgun (WGS) entry which is preliminary data.</text>
</comment>
<dbReference type="Gene3D" id="3.30.710.10">
    <property type="entry name" value="Potassium Channel Kv1.1, Chain A"/>
    <property type="match status" value="1"/>
</dbReference>
<name>A0A210Q8V0_MIZYE</name>
<dbReference type="Proteomes" id="UP000242188">
    <property type="component" value="Unassembled WGS sequence"/>
</dbReference>
<dbReference type="AlphaFoldDB" id="A0A210Q8V0"/>
<evidence type="ECO:0000313" key="3">
    <source>
        <dbReference type="Proteomes" id="UP000242188"/>
    </source>
</evidence>
<proteinExistence type="predicted"/>
<protein>
    <submittedName>
        <fullName evidence="2">Uncharacterized protein</fullName>
    </submittedName>
</protein>
<evidence type="ECO:0000313" key="2">
    <source>
        <dbReference type="EMBL" id="OWF45154.1"/>
    </source>
</evidence>
<keyword evidence="1" id="KW-1133">Transmembrane helix</keyword>
<evidence type="ECO:0000256" key="1">
    <source>
        <dbReference type="SAM" id="Phobius"/>
    </source>
</evidence>
<accession>A0A210Q8V0</accession>
<organism evidence="2 3">
    <name type="scientific">Mizuhopecten yessoensis</name>
    <name type="common">Japanese scallop</name>
    <name type="synonym">Patinopecten yessoensis</name>
    <dbReference type="NCBI Taxonomy" id="6573"/>
    <lineage>
        <taxon>Eukaryota</taxon>
        <taxon>Metazoa</taxon>
        <taxon>Spiralia</taxon>
        <taxon>Lophotrochozoa</taxon>
        <taxon>Mollusca</taxon>
        <taxon>Bivalvia</taxon>
        <taxon>Autobranchia</taxon>
        <taxon>Pteriomorphia</taxon>
        <taxon>Pectinida</taxon>
        <taxon>Pectinoidea</taxon>
        <taxon>Pectinidae</taxon>
        <taxon>Mizuhopecten</taxon>
    </lineage>
</organism>
<keyword evidence="3" id="KW-1185">Reference proteome</keyword>
<sequence length="255" mass="29233">MFRVIGKCSKQTCIDFQSKTLIIVPKSCVFIAATLATVLPLADEYQTENLLKECEEVLRKHVGSVSERDIYIPPSQVVTYLRWIEQYNLNKVEKCVVRLASFLKTVEVQAVPDYINVSKRLQLDVSNARATLLDGLMVFNVTEAARKIKEFQIPLSTCYMTEWKRNVEEIVNIYLALSTLPDDAFSSKRWSIPAREFLERIDFSSIAYKSQYKPTIGANDACKYLRDTFKLSKIQSKAWNYLSNCILTVDISNNL</sequence>
<reference evidence="2 3" key="1">
    <citation type="journal article" date="2017" name="Nat. Ecol. Evol.">
        <title>Scallop genome provides insights into evolution of bilaterian karyotype and development.</title>
        <authorList>
            <person name="Wang S."/>
            <person name="Zhang J."/>
            <person name="Jiao W."/>
            <person name="Li J."/>
            <person name="Xun X."/>
            <person name="Sun Y."/>
            <person name="Guo X."/>
            <person name="Huan P."/>
            <person name="Dong B."/>
            <person name="Zhang L."/>
            <person name="Hu X."/>
            <person name="Sun X."/>
            <person name="Wang J."/>
            <person name="Zhao C."/>
            <person name="Wang Y."/>
            <person name="Wang D."/>
            <person name="Huang X."/>
            <person name="Wang R."/>
            <person name="Lv J."/>
            <person name="Li Y."/>
            <person name="Zhang Z."/>
            <person name="Liu B."/>
            <person name="Lu W."/>
            <person name="Hui Y."/>
            <person name="Liang J."/>
            <person name="Zhou Z."/>
            <person name="Hou R."/>
            <person name="Li X."/>
            <person name="Liu Y."/>
            <person name="Li H."/>
            <person name="Ning X."/>
            <person name="Lin Y."/>
            <person name="Zhao L."/>
            <person name="Xing Q."/>
            <person name="Dou J."/>
            <person name="Li Y."/>
            <person name="Mao J."/>
            <person name="Guo H."/>
            <person name="Dou H."/>
            <person name="Li T."/>
            <person name="Mu C."/>
            <person name="Jiang W."/>
            <person name="Fu Q."/>
            <person name="Fu X."/>
            <person name="Miao Y."/>
            <person name="Liu J."/>
            <person name="Yu Q."/>
            <person name="Li R."/>
            <person name="Liao H."/>
            <person name="Li X."/>
            <person name="Kong Y."/>
            <person name="Jiang Z."/>
            <person name="Chourrout D."/>
            <person name="Li R."/>
            <person name="Bao Z."/>
        </authorList>
    </citation>
    <scope>NUCLEOTIDE SEQUENCE [LARGE SCALE GENOMIC DNA]</scope>
    <source>
        <strain evidence="2 3">PY_sf001</strain>
    </source>
</reference>
<keyword evidence="1" id="KW-0472">Membrane</keyword>
<dbReference type="InterPro" id="IPR011333">
    <property type="entry name" value="SKP1/BTB/POZ_sf"/>
</dbReference>